<dbReference type="Pfam" id="PF06140">
    <property type="entry name" value="Ifi-6-16"/>
    <property type="match status" value="1"/>
</dbReference>
<dbReference type="EMBL" id="JANBPK010000931">
    <property type="protein sequence ID" value="KAJ2928287.1"/>
    <property type="molecule type" value="Genomic_DNA"/>
</dbReference>
<evidence type="ECO:0000256" key="1">
    <source>
        <dbReference type="ARBA" id="ARBA00004141"/>
    </source>
</evidence>
<reference evidence="6" key="1">
    <citation type="submission" date="2022-06" db="EMBL/GenBank/DDBJ databases">
        <title>Genome Sequence of Candolleomyces eurysporus.</title>
        <authorList>
            <person name="Buettner E."/>
        </authorList>
    </citation>
    <scope>NUCLEOTIDE SEQUENCE</scope>
    <source>
        <strain evidence="6">VTCC 930004</strain>
    </source>
</reference>
<dbReference type="InterPro" id="IPR009311">
    <property type="entry name" value="IFI6/IFI27-like"/>
</dbReference>
<proteinExistence type="inferred from homology"/>
<evidence type="ECO:0000256" key="2">
    <source>
        <dbReference type="ARBA" id="ARBA00007262"/>
    </source>
</evidence>
<keyword evidence="5" id="KW-0472">Membrane</keyword>
<evidence type="ECO:0000313" key="7">
    <source>
        <dbReference type="Proteomes" id="UP001140091"/>
    </source>
</evidence>
<accession>A0A9W8J4U6</accession>
<evidence type="ECO:0000256" key="3">
    <source>
        <dbReference type="ARBA" id="ARBA00022692"/>
    </source>
</evidence>
<sequence length="286" mass="31802">MGLTLNVVPTQAVFSVSKVGVEAVSVWWSWLTSFEACWGIISNAQEKGKAMADSALKDIAEEYKDIADKVQHFQEEFNKIVEHATELRQRLSESNIDLVVVHDYMTQEAGNVAENLRKEFNKPLPDEMDERALYRNEMISKGLDALEIVFVDVCVKSGRMSEEDARQNFDPIKKATQDGLLIAGNIVDRHPELVATIIITAVCLMIPEYFILRPILSLFGFGPTGPIKGSLAAWMQRRFWGGAIASGSWFAFFQRAGMFKGFWGKAKIILAGILGLIKSIRAPGSA</sequence>
<evidence type="ECO:0000313" key="6">
    <source>
        <dbReference type="EMBL" id="KAJ2928287.1"/>
    </source>
</evidence>
<dbReference type="GO" id="GO:0016020">
    <property type="term" value="C:membrane"/>
    <property type="evidence" value="ECO:0007669"/>
    <property type="project" value="UniProtKB-SubCell"/>
</dbReference>
<keyword evidence="3" id="KW-0812">Transmembrane</keyword>
<gene>
    <name evidence="6" type="ORF">H1R20_g8799</name>
</gene>
<evidence type="ECO:0000256" key="5">
    <source>
        <dbReference type="ARBA" id="ARBA00023136"/>
    </source>
</evidence>
<keyword evidence="4" id="KW-1133">Transmembrane helix</keyword>
<comment type="caution">
    <text evidence="6">The sequence shown here is derived from an EMBL/GenBank/DDBJ whole genome shotgun (WGS) entry which is preliminary data.</text>
</comment>
<dbReference type="OrthoDB" id="440424at2759"/>
<evidence type="ECO:0000256" key="4">
    <source>
        <dbReference type="ARBA" id="ARBA00022989"/>
    </source>
</evidence>
<dbReference type="Gene3D" id="6.10.110.10">
    <property type="match status" value="1"/>
</dbReference>
<comment type="similarity">
    <text evidence="2">Belongs to the IFI6/IFI27 family.</text>
</comment>
<dbReference type="AlphaFoldDB" id="A0A9W8J4U6"/>
<name>A0A9W8J4U6_9AGAR</name>
<protein>
    <submittedName>
        <fullName evidence="6">Uncharacterized protein</fullName>
    </submittedName>
</protein>
<dbReference type="InterPro" id="IPR038213">
    <property type="entry name" value="IFI6/IFI27-like_sf"/>
</dbReference>
<organism evidence="6 7">
    <name type="scientific">Candolleomyces eurysporus</name>
    <dbReference type="NCBI Taxonomy" id="2828524"/>
    <lineage>
        <taxon>Eukaryota</taxon>
        <taxon>Fungi</taxon>
        <taxon>Dikarya</taxon>
        <taxon>Basidiomycota</taxon>
        <taxon>Agaricomycotina</taxon>
        <taxon>Agaricomycetes</taxon>
        <taxon>Agaricomycetidae</taxon>
        <taxon>Agaricales</taxon>
        <taxon>Agaricineae</taxon>
        <taxon>Psathyrellaceae</taxon>
        <taxon>Candolleomyces</taxon>
    </lineage>
</organism>
<keyword evidence="7" id="KW-1185">Reference proteome</keyword>
<dbReference type="Proteomes" id="UP001140091">
    <property type="component" value="Unassembled WGS sequence"/>
</dbReference>
<comment type="subcellular location">
    <subcellularLocation>
        <location evidence="1">Membrane</location>
        <topology evidence="1">Multi-pass membrane protein</topology>
    </subcellularLocation>
</comment>
<feature type="non-terminal residue" evidence="6">
    <location>
        <position position="1"/>
    </location>
</feature>